<dbReference type="PANTHER" id="PTHR42806:SF1">
    <property type="entry name" value="GLYCINE DEHYDROGENASE (DECARBOXYLATING)"/>
    <property type="match status" value="1"/>
</dbReference>
<dbReference type="SUPFAM" id="SSF53383">
    <property type="entry name" value="PLP-dependent transferases"/>
    <property type="match status" value="1"/>
</dbReference>
<dbReference type="AlphaFoldDB" id="X1FFX2"/>
<evidence type="ECO:0000256" key="1">
    <source>
        <dbReference type="ARBA" id="ARBA00023002"/>
    </source>
</evidence>
<dbReference type="InterPro" id="IPR049315">
    <property type="entry name" value="GDC-P_N"/>
</dbReference>
<feature type="domain" description="Glycine cleavage system P-protein N-terminal" evidence="2">
    <location>
        <begin position="3"/>
        <end position="92"/>
    </location>
</feature>
<gene>
    <name evidence="3" type="ORF">S03H2_10091</name>
</gene>
<dbReference type="InterPro" id="IPR015424">
    <property type="entry name" value="PyrdxlP-dep_Trfase"/>
</dbReference>
<sequence>MDFVPHDNKTINEMLSVIGVSNVEELFHDIPKDLIIEKLDLPQGLSEPDLLYRMEEISKKNKIYSSSFLDAGCYYHYIPSLVNFVISRSEFY</sequence>
<feature type="non-terminal residue" evidence="3">
    <location>
        <position position="92"/>
    </location>
</feature>
<proteinExistence type="predicted"/>
<reference evidence="3" key="1">
    <citation type="journal article" date="2014" name="Front. Microbiol.">
        <title>High frequency of phylogenetically diverse reductive dehalogenase-homologous genes in deep subseafloor sedimentary metagenomes.</title>
        <authorList>
            <person name="Kawai M."/>
            <person name="Futagami T."/>
            <person name="Toyoda A."/>
            <person name="Takaki Y."/>
            <person name="Nishi S."/>
            <person name="Hori S."/>
            <person name="Arai W."/>
            <person name="Tsubouchi T."/>
            <person name="Morono Y."/>
            <person name="Uchiyama I."/>
            <person name="Ito T."/>
            <person name="Fujiyama A."/>
            <person name="Inagaki F."/>
            <person name="Takami H."/>
        </authorList>
    </citation>
    <scope>NUCLEOTIDE SEQUENCE</scope>
    <source>
        <strain evidence="3">Expedition CK06-06</strain>
    </source>
</reference>
<evidence type="ECO:0000259" key="2">
    <source>
        <dbReference type="Pfam" id="PF02347"/>
    </source>
</evidence>
<dbReference type="InterPro" id="IPR023010">
    <property type="entry name" value="GcvPA"/>
</dbReference>
<evidence type="ECO:0000313" key="3">
    <source>
        <dbReference type="EMBL" id="GAH28304.1"/>
    </source>
</evidence>
<dbReference type="Pfam" id="PF02347">
    <property type="entry name" value="GDC-P"/>
    <property type="match status" value="1"/>
</dbReference>
<dbReference type="PANTHER" id="PTHR42806">
    <property type="entry name" value="GLYCINE CLEAVAGE SYSTEM P-PROTEIN"/>
    <property type="match status" value="1"/>
</dbReference>
<name>X1FFX2_9ZZZZ</name>
<protein>
    <recommendedName>
        <fullName evidence="2">Glycine cleavage system P-protein N-terminal domain-containing protein</fullName>
    </recommendedName>
</protein>
<keyword evidence="1" id="KW-0560">Oxidoreductase</keyword>
<dbReference type="EMBL" id="BARU01005211">
    <property type="protein sequence ID" value="GAH28304.1"/>
    <property type="molecule type" value="Genomic_DNA"/>
</dbReference>
<organism evidence="3">
    <name type="scientific">marine sediment metagenome</name>
    <dbReference type="NCBI Taxonomy" id="412755"/>
    <lineage>
        <taxon>unclassified sequences</taxon>
        <taxon>metagenomes</taxon>
        <taxon>ecological metagenomes</taxon>
    </lineage>
</organism>
<dbReference type="GO" id="GO:0009116">
    <property type="term" value="P:nucleoside metabolic process"/>
    <property type="evidence" value="ECO:0007669"/>
    <property type="project" value="InterPro"/>
</dbReference>
<comment type="caution">
    <text evidence="3">The sequence shown here is derived from an EMBL/GenBank/DDBJ whole genome shotgun (WGS) entry which is preliminary data.</text>
</comment>
<accession>X1FFX2</accession>
<dbReference type="GO" id="GO:0004375">
    <property type="term" value="F:glycine dehydrogenase (decarboxylating) activity"/>
    <property type="evidence" value="ECO:0007669"/>
    <property type="project" value="InterPro"/>
</dbReference>